<sequence length="92" mass="10245">MLEKVYSIGSGFCLLLMILPLALPYSPSGVDLFDLLLSVNFYFPMLLGAAGIVLGWLGVKGNVRFYLVLLNSLMFTFYILVTWVAVFGFQEP</sequence>
<dbReference type="Proteomes" id="UP000509222">
    <property type="component" value="Chromosome"/>
</dbReference>
<gene>
    <name evidence="2" type="ORF">HF394_16310</name>
</gene>
<reference evidence="2 3" key="1">
    <citation type="submission" date="2020-04" db="EMBL/GenBank/DDBJ databases">
        <authorList>
            <person name="Pajer P."/>
            <person name="Broz P."/>
        </authorList>
    </citation>
    <scope>NUCLEOTIDE SEQUENCE [LARGE SCALE GENOMIC DNA]</scope>
    <source>
        <strain evidence="3">NRL-ATB46093</strain>
    </source>
</reference>
<organism evidence="2 3">
    <name type="scientific">Planococcus glaciei</name>
    <dbReference type="NCBI Taxonomy" id="459472"/>
    <lineage>
        <taxon>Bacteria</taxon>
        <taxon>Bacillati</taxon>
        <taxon>Bacillota</taxon>
        <taxon>Bacilli</taxon>
        <taxon>Bacillales</taxon>
        <taxon>Caryophanaceae</taxon>
        <taxon>Planococcus</taxon>
    </lineage>
</organism>
<proteinExistence type="predicted"/>
<accession>A0A7H8QEQ9</accession>
<evidence type="ECO:0000313" key="2">
    <source>
        <dbReference type="EMBL" id="QKX52012.1"/>
    </source>
</evidence>
<evidence type="ECO:0000256" key="1">
    <source>
        <dbReference type="SAM" id="Phobius"/>
    </source>
</evidence>
<protein>
    <submittedName>
        <fullName evidence="2">Uncharacterized protein</fullName>
    </submittedName>
</protein>
<keyword evidence="3" id="KW-1185">Reference proteome</keyword>
<feature type="transmembrane region" description="Helical" evidence="1">
    <location>
        <begin position="40"/>
        <end position="59"/>
    </location>
</feature>
<feature type="transmembrane region" description="Helical" evidence="1">
    <location>
        <begin position="66"/>
        <end position="89"/>
    </location>
</feature>
<evidence type="ECO:0000313" key="3">
    <source>
        <dbReference type="Proteomes" id="UP000509222"/>
    </source>
</evidence>
<name>A0A7H8QEQ9_9BACL</name>
<keyword evidence="1" id="KW-1133">Transmembrane helix</keyword>
<keyword evidence="1" id="KW-0812">Transmembrane</keyword>
<dbReference type="EMBL" id="CP051177">
    <property type="protein sequence ID" value="QKX52012.1"/>
    <property type="molecule type" value="Genomic_DNA"/>
</dbReference>
<reference evidence="3" key="2">
    <citation type="submission" date="2020-06" db="EMBL/GenBank/DDBJ databases">
        <title>Isolation of Planomicrobium glaciei.</title>
        <authorList>
            <person name="Malisova L."/>
            <person name="Safrankova R."/>
            <person name="Jakubu V."/>
            <person name="Spanelova P."/>
        </authorList>
    </citation>
    <scope>NUCLEOTIDE SEQUENCE [LARGE SCALE GENOMIC DNA]</scope>
    <source>
        <strain evidence="3">NRL-ATB46093</strain>
    </source>
</reference>
<dbReference type="RefSeq" id="WP_036808728.1">
    <property type="nucleotide sequence ID" value="NZ_CP051177.1"/>
</dbReference>
<dbReference type="AlphaFoldDB" id="A0A7H8QEQ9"/>
<keyword evidence="1" id="KW-0472">Membrane</keyword>